<protein>
    <recommendedName>
        <fullName evidence="1">Methyltransferase type 11 domain-containing protein</fullName>
    </recommendedName>
</protein>
<evidence type="ECO:0000313" key="3">
    <source>
        <dbReference type="Proteomes" id="UP000179448"/>
    </source>
</evidence>
<feature type="domain" description="Methyltransferase type 11" evidence="1">
    <location>
        <begin position="38"/>
        <end position="132"/>
    </location>
</feature>
<dbReference type="Pfam" id="PF08241">
    <property type="entry name" value="Methyltransf_11"/>
    <property type="match status" value="1"/>
</dbReference>
<reference evidence="2 3" key="1">
    <citation type="journal article" date="2016" name="Nat. Commun.">
        <title>Thousands of microbial genomes shed light on interconnected biogeochemical processes in an aquifer system.</title>
        <authorList>
            <person name="Anantharaman K."/>
            <person name="Brown C.T."/>
            <person name="Hug L.A."/>
            <person name="Sharon I."/>
            <person name="Castelle C.J."/>
            <person name="Probst A.J."/>
            <person name="Thomas B.C."/>
            <person name="Singh A."/>
            <person name="Wilkins M.J."/>
            <person name="Karaoz U."/>
            <person name="Brodie E.L."/>
            <person name="Williams K.H."/>
            <person name="Hubbard S.S."/>
            <person name="Banfield J.F."/>
        </authorList>
    </citation>
    <scope>NUCLEOTIDE SEQUENCE [LARGE SCALE GENOMIC DNA]</scope>
</reference>
<evidence type="ECO:0000313" key="2">
    <source>
        <dbReference type="EMBL" id="OGI83809.1"/>
    </source>
</evidence>
<evidence type="ECO:0000259" key="1">
    <source>
        <dbReference type="Pfam" id="PF08241"/>
    </source>
</evidence>
<comment type="caution">
    <text evidence="2">The sequence shown here is derived from an EMBL/GenBank/DDBJ whole genome shotgun (WGS) entry which is preliminary data.</text>
</comment>
<dbReference type="Gene3D" id="3.40.50.150">
    <property type="entry name" value="Vaccinia Virus protein VP39"/>
    <property type="match status" value="1"/>
</dbReference>
<dbReference type="EMBL" id="MFUQ01000011">
    <property type="protein sequence ID" value="OGI83809.1"/>
    <property type="molecule type" value="Genomic_DNA"/>
</dbReference>
<dbReference type="GO" id="GO:0008757">
    <property type="term" value="F:S-adenosylmethionine-dependent methyltransferase activity"/>
    <property type="evidence" value="ECO:0007669"/>
    <property type="project" value="InterPro"/>
</dbReference>
<dbReference type="InterPro" id="IPR029063">
    <property type="entry name" value="SAM-dependent_MTases_sf"/>
</dbReference>
<dbReference type="Proteomes" id="UP000179448">
    <property type="component" value="Unassembled WGS sequence"/>
</dbReference>
<organism evidence="2 3">
    <name type="scientific">Candidatus Nomurabacteria bacterium RIFCSPLOWO2_01_FULL_36_10b</name>
    <dbReference type="NCBI Taxonomy" id="1801766"/>
    <lineage>
        <taxon>Bacteria</taxon>
        <taxon>Candidatus Nomuraibacteriota</taxon>
    </lineage>
</organism>
<dbReference type="CDD" id="cd02440">
    <property type="entry name" value="AdoMet_MTases"/>
    <property type="match status" value="1"/>
</dbReference>
<dbReference type="InterPro" id="IPR052356">
    <property type="entry name" value="Thiol_S-MT"/>
</dbReference>
<dbReference type="STRING" id="1801766.A2997_01725"/>
<sequence length="204" mass="23056">MNFYNKYILPKFLNFVLDKTKMNKHRPDIANQATGVVLEIGFGSGLNLPYYKNITKLYALDPSQGLYDIAKKRIEQVNFQVEHIQASAEKIPLADNSIDTVVSTWTLCSISNPNLALKEVLRILKPGGKFIFIEHGKSPRPFIAKIQKIINPISKCIAGGCHQDREIDKLINEAGFEIQKIEKFQEKSNPFAFMYKGVAVAKKL</sequence>
<proteinExistence type="predicted"/>
<dbReference type="PANTHER" id="PTHR45036">
    <property type="entry name" value="METHYLTRANSFERASE LIKE 7B"/>
    <property type="match status" value="1"/>
</dbReference>
<gene>
    <name evidence="2" type="ORF">A2997_01725</name>
</gene>
<name>A0A1F6WPJ0_9BACT</name>
<dbReference type="AlphaFoldDB" id="A0A1F6WPJ0"/>
<dbReference type="SUPFAM" id="SSF53335">
    <property type="entry name" value="S-adenosyl-L-methionine-dependent methyltransferases"/>
    <property type="match status" value="1"/>
</dbReference>
<dbReference type="InterPro" id="IPR013216">
    <property type="entry name" value="Methyltransf_11"/>
</dbReference>
<accession>A0A1F6WPJ0</accession>
<dbReference type="PANTHER" id="PTHR45036:SF1">
    <property type="entry name" value="METHYLTRANSFERASE LIKE 7A"/>
    <property type="match status" value="1"/>
</dbReference>